<evidence type="ECO:0008006" key="4">
    <source>
        <dbReference type="Google" id="ProtNLM"/>
    </source>
</evidence>
<proteinExistence type="predicted"/>
<evidence type="ECO:0000256" key="1">
    <source>
        <dbReference type="SAM" id="MobiDB-lite"/>
    </source>
</evidence>
<keyword evidence="3" id="KW-1185">Reference proteome</keyword>
<dbReference type="Pfam" id="PF14022">
    <property type="entry name" value="DUF4238"/>
    <property type="match status" value="1"/>
</dbReference>
<evidence type="ECO:0000313" key="3">
    <source>
        <dbReference type="Proteomes" id="UP001499843"/>
    </source>
</evidence>
<protein>
    <recommendedName>
        <fullName evidence="4">DUF4238 domain-containing protein</fullName>
    </recommendedName>
</protein>
<dbReference type="Proteomes" id="UP001499843">
    <property type="component" value="Unassembled WGS sequence"/>
</dbReference>
<dbReference type="InterPro" id="IPR025332">
    <property type="entry name" value="DUF4238"/>
</dbReference>
<evidence type="ECO:0000313" key="2">
    <source>
        <dbReference type="EMBL" id="GAA2216016.1"/>
    </source>
</evidence>
<feature type="region of interest" description="Disordered" evidence="1">
    <location>
        <begin position="379"/>
        <end position="405"/>
    </location>
</feature>
<name>A0ABN3D2H3_9ACTN</name>
<dbReference type="RefSeq" id="WP_344495219.1">
    <property type="nucleotide sequence ID" value="NZ_BAAAQX010000059.1"/>
</dbReference>
<comment type="caution">
    <text evidence="2">The sequence shown here is derived from an EMBL/GenBank/DDBJ whole genome shotgun (WGS) entry which is preliminary data.</text>
</comment>
<sequence>MVKRNKQPLEFRRLLEQARNAEKNPQRKHHLVPASYLHRWAEEAKIRVTVVDEHRSYLSSPAGAARETDFYRIEHPAIDSAQVPPLLFETMLGQLEGNAKFAIDELIKHHDVKSLDPDHVALFAWHLAFSITRGTAFRAEQQELLNDFYRLQYAKFTDEDIKAQLRKHGVEPTSEIVGVHREYLDDLRDGRLRVEKTNAALIASSGEMAAVLGEYLLQRNWVVYDTPPILVTCDEPAITVGGPGAPRSERAGVESAGVIMYPLNPAHLLVLFHPEMRPLGPPFLDRVETAEVNREIIASASRWAFEKPSRHIAQSMRVPPVPEAAFMREGPLPQIEGAESELYRSFKPTRWRDETIAPAWPVARWWRGWRAQRFPRLEDLGPGDKVVVRAEPKPRPARSRKKRGT</sequence>
<dbReference type="EMBL" id="BAAAQX010000059">
    <property type="protein sequence ID" value="GAA2216016.1"/>
    <property type="molecule type" value="Genomic_DNA"/>
</dbReference>
<feature type="compositionally biased region" description="Basic residues" evidence="1">
    <location>
        <begin position="395"/>
        <end position="405"/>
    </location>
</feature>
<reference evidence="2 3" key="1">
    <citation type="journal article" date="2019" name="Int. J. Syst. Evol. Microbiol.">
        <title>The Global Catalogue of Microorganisms (GCM) 10K type strain sequencing project: providing services to taxonomists for standard genome sequencing and annotation.</title>
        <authorList>
            <consortium name="The Broad Institute Genomics Platform"/>
            <consortium name="The Broad Institute Genome Sequencing Center for Infectious Disease"/>
            <person name="Wu L."/>
            <person name="Ma J."/>
        </authorList>
    </citation>
    <scope>NUCLEOTIDE SEQUENCE [LARGE SCALE GENOMIC DNA]</scope>
    <source>
        <strain evidence="2 3">JCM 16114</strain>
    </source>
</reference>
<accession>A0ABN3D2H3</accession>
<gene>
    <name evidence="2" type="ORF">GCM10009850_114850</name>
</gene>
<organism evidence="2 3">
    <name type="scientific">Nonomuraea monospora</name>
    <dbReference type="NCBI Taxonomy" id="568818"/>
    <lineage>
        <taxon>Bacteria</taxon>
        <taxon>Bacillati</taxon>
        <taxon>Actinomycetota</taxon>
        <taxon>Actinomycetes</taxon>
        <taxon>Streptosporangiales</taxon>
        <taxon>Streptosporangiaceae</taxon>
        <taxon>Nonomuraea</taxon>
    </lineage>
</organism>